<name>A0A2P9HFL5_9HYPH</name>
<gene>
    <name evidence="1" type="ORF">OHAE_2826</name>
</gene>
<proteinExistence type="predicted"/>
<evidence type="ECO:0000313" key="1">
    <source>
        <dbReference type="EMBL" id="SPL62894.1"/>
    </source>
</evidence>
<dbReference type="Proteomes" id="UP000246073">
    <property type="component" value="Unassembled WGS sequence"/>
</dbReference>
<dbReference type="AlphaFoldDB" id="A0A2P9HFL5"/>
<evidence type="ECO:0000313" key="2">
    <source>
        <dbReference type="Proteomes" id="UP000246073"/>
    </source>
</evidence>
<accession>A0A2P9HFL5</accession>
<sequence length="37" mass="4206">MASRMTPTAASGHCHRSAELAAGHWDWERVETFFNPF</sequence>
<dbReference type="EMBL" id="OOFM01000004">
    <property type="protein sequence ID" value="SPL62894.1"/>
    <property type="molecule type" value="Genomic_DNA"/>
</dbReference>
<reference evidence="2" key="1">
    <citation type="submission" date="2017-12" db="EMBL/GenBank/DDBJ databases">
        <authorList>
            <person name="Diaz M."/>
        </authorList>
    </citation>
    <scope>NUCLEOTIDE SEQUENCE [LARGE SCALE GENOMIC DNA]</scope>
    <source>
        <strain evidence="2">FI11154</strain>
    </source>
</reference>
<organism evidence="1 2">
    <name type="scientific">Ochrobactrum soli</name>
    <dbReference type="NCBI Taxonomy" id="2448455"/>
    <lineage>
        <taxon>Bacteria</taxon>
        <taxon>Pseudomonadati</taxon>
        <taxon>Pseudomonadota</taxon>
        <taxon>Alphaproteobacteria</taxon>
        <taxon>Hyphomicrobiales</taxon>
        <taxon>Brucellaceae</taxon>
        <taxon>Brucella/Ochrobactrum group</taxon>
        <taxon>Ochrobactrum</taxon>
    </lineage>
</organism>
<protein>
    <submittedName>
        <fullName evidence="1">Uncharacterized protein</fullName>
    </submittedName>
</protein>